<keyword evidence="3" id="KW-1185">Reference proteome</keyword>
<protein>
    <submittedName>
        <fullName evidence="2">Uncharacterized protein</fullName>
    </submittedName>
</protein>
<gene>
    <name evidence="2" type="ORF">G2W53_003463</name>
</gene>
<accession>A0A834XA84</accession>
<evidence type="ECO:0000313" key="2">
    <source>
        <dbReference type="EMBL" id="KAF7841165.1"/>
    </source>
</evidence>
<name>A0A834XA84_9FABA</name>
<sequence>MASSLISSNPLPNFIVHATPPPPKEEGRIHAPQRGKAVSEAADRVLGSIRSRGLPRRWLPRATSGGSRE</sequence>
<dbReference type="AlphaFoldDB" id="A0A834XA84"/>
<dbReference type="Proteomes" id="UP000634136">
    <property type="component" value="Unassembled WGS sequence"/>
</dbReference>
<organism evidence="2 3">
    <name type="scientific">Senna tora</name>
    <dbReference type="NCBI Taxonomy" id="362788"/>
    <lineage>
        <taxon>Eukaryota</taxon>
        <taxon>Viridiplantae</taxon>
        <taxon>Streptophyta</taxon>
        <taxon>Embryophyta</taxon>
        <taxon>Tracheophyta</taxon>
        <taxon>Spermatophyta</taxon>
        <taxon>Magnoliopsida</taxon>
        <taxon>eudicotyledons</taxon>
        <taxon>Gunneridae</taxon>
        <taxon>Pentapetalae</taxon>
        <taxon>rosids</taxon>
        <taxon>fabids</taxon>
        <taxon>Fabales</taxon>
        <taxon>Fabaceae</taxon>
        <taxon>Caesalpinioideae</taxon>
        <taxon>Cassia clade</taxon>
        <taxon>Senna</taxon>
    </lineage>
</organism>
<feature type="compositionally biased region" description="Polar residues" evidence="1">
    <location>
        <begin position="1"/>
        <end position="11"/>
    </location>
</feature>
<proteinExistence type="predicted"/>
<reference evidence="2" key="1">
    <citation type="submission" date="2020-09" db="EMBL/GenBank/DDBJ databases">
        <title>Genome-Enabled Discovery of Anthraquinone Biosynthesis in Senna tora.</title>
        <authorList>
            <person name="Kang S.-H."/>
            <person name="Pandey R.P."/>
            <person name="Lee C.-M."/>
            <person name="Sim J.-S."/>
            <person name="Jeong J.-T."/>
            <person name="Choi B.-S."/>
            <person name="Jung M."/>
            <person name="Ginzburg D."/>
            <person name="Zhao K."/>
            <person name="Won S.Y."/>
            <person name="Oh T.-J."/>
            <person name="Yu Y."/>
            <person name="Kim N.-H."/>
            <person name="Lee O.R."/>
            <person name="Lee T.-H."/>
            <person name="Bashyal P."/>
            <person name="Kim T.-S."/>
            <person name="Lee W.-H."/>
            <person name="Kawkins C."/>
            <person name="Kim C.-K."/>
            <person name="Kim J.S."/>
            <person name="Ahn B.O."/>
            <person name="Rhee S.Y."/>
            <person name="Sohng J.K."/>
        </authorList>
    </citation>
    <scope>NUCLEOTIDE SEQUENCE</scope>
    <source>
        <tissue evidence="2">Leaf</tissue>
    </source>
</reference>
<feature type="region of interest" description="Disordered" evidence="1">
    <location>
        <begin position="1"/>
        <end position="40"/>
    </location>
</feature>
<evidence type="ECO:0000313" key="3">
    <source>
        <dbReference type="Proteomes" id="UP000634136"/>
    </source>
</evidence>
<dbReference type="EMBL" id="JAAIUW010000002">
    <property type="protein sequence ID" value="KAF7841165.1"/>
    <property type="molecule type" value="Genomic_DNA"/>
</dbReference>
<evidence type="ECO:0000256" key="1">
    <source>
        <dbReference type="SAM" id="MobiDB-lite"/>
    </source>
</evidence>
<comment type="caution">
    <text evidence="2">The sequence shown here is derived from an EMBL/GenBank/DDBJ whole genome shotgun (WGS) entry which is preliminary data.</text>
</comment>